<evidence type="ECO:0000256" key="4">
    <source>
        <dbReference type="ARBA" id="ARBA00022827"/>
    </source>
</evidence>
<dbReference type="Pfam" id="PF00441">
    <property type="entry name" value="Acyl-CoA_dh_1"/>
    <property type="match status" value="1"/>
</dbReference>
<keyword evidence="5" id="KW-0560">Oxidoreductase</keyword>
<accession>A0ABS1C7A3</accession>
<evidence type="ECO:0000256" key="2">
    <source>
        <dbReference type="ARBA" id="ARBA00009347"/>
    </source>
</evidence>
<feature type="domain" description="Acyl-CoA dehydrogenase/oxidase N-terminal" evidence="8">
    <location>
        <begin position="3"/>
        <end position="107"/>
    </location>
</feature>
<dbReference type="Pfam" id="PF02771">
    <property type="entry name" value="Acyl-CoA_dh_N"/>
    <property type="match status" value="1"/>
</dbReference>
<dbReference type="InterPro" id="IPR046373">
    <property type="entry name" value="Acyl-CoA_Oxase/DH_mid-dom_sf"/>
</dbReference>
<dbReference type="InterPro" id="IPR036250">
    <property type="entry name" value="AcylCo_DH-like_C"/>
</dbReference>
<evidence type="ECO:0000259" key="8">
    <source>
        <dbReference type="Pfam" id="PF02771"/>
    </source>
</evidence>
<dbReference type="SUPFAM" id="SSF56645">
    <property type="entry name" value="Acyl-CoA dehydrogenase NM domain-like"/>
    <property type="match status" value="1"/>
</dbReference>
<comment type="cofactor">
    <cofactor evidence="1 5">
        <name>FAD</name>
        <dbReference type="ChEBI" id="CHEBI:57692"/>
    </cofactor>
</comment>
<dbReference type="InterPro" id="IPR009075">
    <property type="entry name" value="AcylCo_DH/oxidase_C"/>
</dbReference>
<dbReference type="PANTHER" id="PTHR43884:SF12">
    <property type="entry name" value="ISOVALERYL-COA DEHYDROGENASE, MITOCHONDRIAL-RELATED"/>
    <property type="match status" value="1"/>
</dbReference>
<dbReference type="PIRSF" id="PIRSF016578">
    <property type="entry name" value="HsaA"/>
    <property type="match status" value="1"/>
</dbReference>
<dbReference type="Gene3D" id="2.40.110.10">
    <property type="entry name" value="Butyryl-CoA Dehydrogenase, subunit A, domain 2"/>
    <property type="match status" value="1"/>
</dbReference>
<protein>
    <submittedName>
        <fullName evidence="9">Acyl-CoA/acyl-ACP dehydrogenase</fullName>
    </submittedName>
</protein>
<evidence type="ECO:0000259" key="6">
    <source>
        <dbReference type="Pfam" id="PF00441"/>
    </source>
</evidence>
<evidence type="ECO:0000256" key="5">
    <source>
        <dbReference type="RuleBase" id="RU362125"/>
    </source>
</evidence>
<dbReference type="Gene3D" id="1.10.540.10">
    <property type="entry name" value="Acyl-CoA dehydrogenase/oxidase, N-terminal domain"/>
    <property type="match status" value="1"/>
</dbReference>
<comment type="similarity">
    <text evidence="2 5">Belongs to the acyl-CoA dehydrogenase family.</text>
</comment>
<feature type="domain" description="Acyl-CoA oxidase/dehydrogenase middle" evidence="7">
    <location>
        <begin position="113"/>
        <end position="206"/>
    </location>
</feature>
<evidence type="ECO:0000313" key="9">
    <source>
        <dbReference type="EMBL" id="MBK1467965.1"/>
    </source>
</evidence>
<keyword evidence="10" id="KW-1185">Reference proteome</keyword>
<evidence type="ECO:0000313" key="10">
    <source>
        <dbReference type="Proteomes" id="UP000823123"/>
    </source>
</evidence>
<comment type="caution">
    <text evidence="9">The sequence shown here is derived from an EMBL/GenBank/DDBJ whole genome shotgun (WGS) entry which is preliminary data.</text>
</comment>
<dbReference type="PANTHER" id="PTHR43884">
    <property type="entry name" value="ACYL-COA DEHYDROGENASE"/>
    <property type="match status" value="1"/>
</dbReference>
<feature type="domain" description="Acyl-CoA dehydrogenase/oxidase C-terminal" evidence="6">
    <location>
        <begin position="236"/>
        <end position="368"/>
    </location>
</feature>
<name>A0ABS1C7A3_9FIRM</name>
<organism evidence="9 10">
    <name type="scientific">Parvimonas parva</name>
    <dbReference type="NCBI Taxonomy" id="2769485"/>
    <lineage>
        <taxon>Bacteria</taxon>
        <taxon>Bacillati</taxon>
        <taxon>Bacillota</taxon>
        <taxon>Tissierellia</taxon>
        <taxon>Tissierellales</taxon>
        <taxon>Peptoniphilaceae</taxon>
        <taxon>Parvimonas</taxon>
    </lineage>
</organism>
<gene>
    <name evidence="9" type="ORF">IBJ83_01360</name>
</gene>
<evidence type="ECO:0000259" key="7">
    <source>
        <dbReference type="Pfam" id="PF02770"/>
    </source>
</evidence>
<dbReference type="Pfam" id="PF02770">
    <property type="entry name" value="Acyl-CoA_dh_M"/>
    <property type="match status" value="1"/>
</dbReference>
<dbReference type="InterPro" id="IPR006091">
    <property type="entry name" value="Acyl-CoA_Oxase/DH_mid-dom"/>
</dbReference>
<keyword evidence="3 5" id="KW-0285">Flavoprotein</keyword>
<dbReference type="Proteomes" id="UP000823123">
    <property type="component" value="Unassembled WGS sequence"/>
</dbReference>
<sequence length="375" mass="41256">MSEFFDQATDFAKEYILPYAKDIDEKMRFPEESFKKMGEKGYFKLMVPKELGGLGKGMAEHSYACRAFAKASASCGLCYMMHNVCLSIVLKYGSEELKKKIVTDVVENNKFLGFAYSEFGSGTNFYLPDIKAEFTKDEVILNGSKSMVTSATYASYYLLLSSSETGEGIDNWIVPIETKGVEFKTGNWNGLGMRGNVSCPMEFTNVHLPKEYRIGKAGDAMTHIFEVIAPFFITGLASVYTGVCEAVLEEALHHATSRKHTFGPMLAEYETVQTHISRIYSLTNAAILGTNEAARAVDANEADAIAKVISARIFASEAAIETARHGMRIGGGKAYNKMGIMERLLRDAYAGQIMAPSVDVLILWLGRALTGLPLI</sequence>
<evidence type="ECO:0000256" key="1">
    <source>
        <dbReference type="ARBA" id="ARBA00001974"/>
    </source>
</evidence>
<proteinExistence type="inferred from homology"/>
<dbReference type="Gene3D" id="1.20.140.10">
    <property type="entry name" value="Butyryl-CoA Dehydrogenase, subunit A, domain 3"/>
    <property type="match status" value="1"/>
</dbReference>
<dbReference type="RefSeq" id="WP_201275044.1">
    <property type="nucleotide sequence ID" value="NZ_JACVDA010000003.1"/>
</dbReference>
<dbReference type="EMBL" id="JACVDA010000003">
    <property type="protein sequence ID" value="MBK1467965.1"/>
    <property type="molecule type" value="Genomic_DNA"/>
</dbReference>
<keyword evidence="4 5" id="KW-0274">FAD</keyword>
<reference evidence="9 10" key="1">
    <citation type="submission" date="2020-09" db="EMBL/GenBank/DDBJ databases">
        <title>Parvimonas S3374 sp. nov.</title>
        <authorList>
            <person name="Buhl M."/>
        </authorList>
    </citation>
    <scope>NUCLEOTIDE SEQUENCE [LARGE SCALE GENOMIC DNA]</scope>
    <source>
        <strain evidence="9 10">S3374</strain>
    </source>
</reference>
<dbReference type="InterPro" id="IPR037069">
    <property type="entry name" value="AcylCoA_DH/ox_N_sf"/>
</dbReference>
<dbReference type="InterPro" id="IPR013786">
    <property type="entry name" value="AcylCoA_DH/ox_N"/>
</dbReference>
<dbReference type="InterPro" id="IPR009100">
    <property type="entry name" value="AcylCoA_DH/oxidase_NM_dom_sf"/>
</dbReference>
<dbReference type="SUPFAM" id="SSF47203">
    <property type="entry name" value="Acyl-CoA dehydrogenase C-terminal domain-like"/>
    <property type="match status" value="1"/>
</dbReference>
<evidence type="ECO:0000256" key="3">
    <source>
        <dbReference type="ARBA" id="ARBA00022630"/>
    </source>
</evidence>